<keyword evidence="3" id="KW-1185">Reference proteome</keyword>
<accession>A0ABX5F6L5</accession>
<keyword evidence="1" id="KW-0812">Transmembrane</keyword>
<keyword evidence="1" id="KW-1133">Transmembrane helix</keyword>
<organism evidence="2 3">
    <name type="scientific">Aphanothece cf. minutissima CCALA 015</name>
    <dbReference type="NCBI Taxonomy" id="2107695"/>
    <lineage>
        <taxon>Bacteria</taxon>
        <taxon>Bacillati</taxon>
        <taxon>Cyanobacteriota</taxon>
        <taxon>Cyanophyceae</taxon>
        <taxon>Oscillatoriophycideae</taxon>
        <taxon>Chroococcales</taxon>
        <taxon>Aphanothecaceae</taxon>
        <taxon>Aphanothece</taxon>
    </lineage>
</organism>
<comment type="caution">
    <text evidence="2">The sequence shown here is derived from an EMBL/GenBank/DDBJ whole genome shotgun (WGS) entry which is preliminary data.</text>
</comment>
<name>A0ABX5F6L5_9CHRO</name>
<evidence type="ECO:0000256" key="1">
    <source>
        <dbReference type="SAM" id="Phobius"/>
    </source>
</evidence>
<evidence type="ECO:0000313" key="3">
    <source>
        <dbReference type="Proteomes" id="UP000238218"/>
    </source>
</evidence>
<evidence type="ECO:0000313" key="2">
    <source>
        <dbReference type="EMBL" id="PSB37204.1"/>
    </source>
</evidence>
<reference evidence="2 3" key="1">
    <citation type="submission" date="2018-03" db="EMBL/GenBank/DDBJ databases">
        <title>The ancient ancestry and fast evolution of plastids.</title>
        <authorList>
            <person name="Moore K.R."/>
            <person name="Magnabosco C."/>
            <person name="Momper L."/>
            <person name="Gold D.A."/>
            <person name="Bosak T."/>
            <person name="Fournier G.P."/>
        </authorList>
    </citation>
    <scope>NUCLEOTIDE SEQUENCE [LARGE SCALE GENOMIC DNA]</scope>
    <source>
        <strain evidence="2 3">CCALA 015</strain>
    </source>
</reference>
<feature type="transmembrane region" description="Helical" evidence="1">
    <location>
        <begin position="12"/>
        <end position="30"/>
    </location>
</feature>
<keyword evidence="1" id="KW-0472">Membrane</keyword>
<dbReference type="Proteomes" id="UP000238218">
    <property type="component" value="Unassembled WGS sequence"/>
</dbReference>
<feature type="transmembrane region" description="Helical" evidence="1">
    <location>
        <begin position="42"/>
        <end position="73"/>
    </location>
</feature>
<proteinExistence type="predicted"/>
<gene>
    <name evidence="2" type="ORF">C7B81_09595</name>
</gene>
<dbReference type="EMBL" id="PVWP01000006">
    <property type="protein sequence ID" value="PSB37204.1"/>
    <property type="molecule type" value="Genomic_DNA"/>
</dbReference>
<sequence>MLLPPPLCPFTAARIAGLQATVLLLLTLLIKARVQIKAASALGLFLLALQTLVFLAAAGALGLVAIGGAALALTRPRAVAS</sequence>
<dbReference type="RefSeq" id="WP_106221219.1">
    <property type="nucleotide sequence ID" value="NZ_PVWP01000006.1"/>
</dbReference>
<protein>
    <submittedName>
        <fullName evidence="2">Uncharacterized protein</fullName>
    </submittedName>
</protein>